<dbReference type="EMBL" id="OU893340">
    <property type="protein sequence ID" value="CAG9796289.1"/>
    <property type="molecule type" value="Genomic_DNA"/>
</dbReference>
<dbReference type="Proteomes" id="UP001153714">
    <property type="component" value="Chromosome 9"/>
</dbReference>
<protein>
    <submittedName>
        <fullName evidence="1">Uncharacterized protein</fullName>
    </submittedName>
</protein>
<evidence type="ECO:0000313" key="2">
    <source>
        <dbReference type="Proteomes" id="UP001153714"/>
    </source>
</evidence>
<name>A0A9N9RGV8_9NEOP</name>
<gene>
    <name evidence="1" type="ORF">DIATSA_LOCUS13486</name>
</gene>
<proteinExistence type="predicted"/>
<keyword evidence="2" id="KW-1185">Reference proteome</keyword>
<accession>A0A9N9RGV8</accession>
<evidence type="ECO:0000313" key="1">
    <source>
        <dbReference type="EMBL" id="CAG9796289.1"/>
    </source>
</evidence>
<reference evidence="1" key="1">
    <citation type="submission" date="2021-12" db="EMBL/GenBank/DDBJ databases">
        <authorList>
            <person name="King R."/>
        </authorList>
    </citation>
    <scope>NUCLEOTIDE SEQUENCE</scope>
</reference>
<organism evidence="1 2">
    <name type="scientific">Diatraea saccharalis</name>
    <name type="common">sugarcane borer</name>
    <dbReference type="NCBI Taxonomy" id="40085"/>
    <lineage>
        <taxon>Eukaryota</taxon>
        <taxon>Metazoa</taxon>
        <taxon>Ecdysozoa</taxon>
        <taxon>Arthropoda</taxon>
        <taxon>Hexapoda</taxon>
        <taxon>Insecta</taxon>
        <taxon>Pterygota</taxon>
        <taxon>Neoptera</taxon>
        <taxon>Endopterygota</taxon>
        <taxon>Lepidoptera</taxon>
        <taxon>Glossata</taxon>
        <taxon>Ditrysia</taxon>
        <taxon>Pyraloidea</taxon>
        <taxon>Crambidae</taxon>
        <taxon>Crambinae</taxon>
        <taxon>Diatraea</taxon>
    </lineage>
</organism>
<dbReference type="AlphaFoldDB" id="A0A9N9RGV8"/>
<sequence length="122" mass="14400">MKQYGFFRISTRMEKQCEILQSIQKQIELQGSSNGTAEATLKSAKKLILKCYETGEDFWILLLHQRNFSNNEDHCSPAQKFLSRRTRTFLPSTSEQMVPVRINNIPENLMIRKEKSKYFYDK</sequence>
<dbReference type="OrthoDB" id="2286242at2759"/>
<reference evidence="1" key="2">
    <citation type="submission" date="2022-10" db="EMBL/GenBank/DDBJ databases">
        <authorList>
            <consortium name="ENA_rothamsted_submissions"/>
            <consortium name="culmorum"/>
            <person name="King R."/>
        </authorList>
    </citation>
    <scope>NUCLEOTIDE SEQUENCE</scope>
</reference>